<dbReference type="Gene3D" id="3.30.420.10">
    <property type="entry name" value="Ribonuclease H-like superfamily/Ribonuclease H"/>
    <property type="match status" value="1"/>
</dbReference>
<dbReference type="InterPro" id="IPR012337">
    <property type="entry name" value="RNaseH-like_sf"/>
</dbReference>
<dbReference type="Pfam" id="PF00075">
    <property type="entry name" value="RNase_H"/>
    <property type="match status" value="1"/>
</dbReference>
<feature type="non-terminal residue" evidence="9">
    <location>
        <position position="165"/>
    </location>
</feature>
<dbReference type="EC" id="3.1.26.4" evidence="3"/>
<dbReference type="OrthoDB" id="245563at2759"/>
<evidence type="ECO:0000256" key="5">
    <source>
        <dbReference type="ARBA" id="ARBA00022723"/>
    </source>
</evidence>
<protein>
    <recommendedName>
        <fullName evidence="3">ribonuclease H</fullName>
        <ecNumber evidence="3">3.1.26.4</ecNumber>
    </recommendedName>
</protein>
<feature type="domain" description="RNase H type-1" evidence="8">
    <location>
        <begin position="11"/>
        <end position="165"/>
    </location>
</feature>
<dbReference type="PROSITE" id="PS50879">
    <property type="entry name" value="RNASE_H_1"/>
    <property type="match status" value="1"/>
</dbReference>
<proteinExistence type="inferred from homology"/>
<reference evidence="11" key="2">
    <citation type="submission" date="2020-04" db="EMBL/GenBank/DDBJ databases">
        <authorList>
            <consortium name="NCBI Genome Project"/>
        </authorList>
    </citation>
    <scope>NUCLEOTIDE SEQUENCE</scope>
    <source>
        <strain evidence="11">CBS 781.70</strain>
    </source>
</reference>
<evidence type="ECO:0000259" key="8">
    <source>
        <dbReference type="PROSITE" id="PS50879"/>
    </source>
</evidence>
<evidence type="ECO:0000256" key="3">
    <source>
        <dbReference type="ARBA" id="ARBA00012180"/>
    </source>
</evidence>
<dbReference type="InterPro" id="IPR050092">
    <property type="entry name" value="RNase_H"/>
</dbReference>
<evidence type="ECO:0000256" key="6">
    <source>
        <dbReference type="ARBA" id="ARBA00022759"/>
    </source>
</evidence>
<evidence type="ECO:0000313" key="10">
    <source>
        <dbReference type="Proteomes" id="UP000504638"/>
    </source>
</evidence>
<dbReference type="PANTHER" id="PTHR10642">
    <property type="entry name" value="RIBONUCLEASE H1"/>
    <property type="match status" value="1"/>
</dbReference>
<name>A0A6G1FXJ5_9PEZI</name>
<comment type="catalytic activity">
    <reaction evidence="1">
        <text>Endonucleolytic cleavage to 5'-phosphomonoester.</text>
        <dbReference type="EC" id="3.1.26.4"/>
    </reaction>
</comment>
<evidence type="ECO:0000256" key="7">
    <source>
        <dbReference type="ARBA" id="ARBA00022801"/>
    </source>
</evidence>
<evidence type="ECO:0000256" key="1">
    <source>
        <dbReference type="ARBA" id="ARBA00000077"/>
    </source>
</evidence>
<keyword evidence="7" id="KW-0378">Hydrolase</keyword>
<evidence type="ECO:0000256" key="2">
    <source>
        <dbReference type="ARBA" id="ARBA00005300"/>
    </source>
</evidence>
<dbReference type="PANTHER" id="PTHR10642:SF26">
    <property type="entry name" value="RIBONUCLEASE H1"/>
    <property type="match status" value="1"/>
</dbReference>
<dbReference type="SUPFAM" id="SSF53098">
    <property type="entry name" value="Ribonuclease H-like"/>
    <property type="match status" value="1"/>
</dbReference>
<evidence type="ECO:0000256" key="4">
    <source>
        <dbReference type="ARBA" id="ARBA00022722"/>
    </source>
</evidence>
<reference evidence="9 11" key="1">
    <citation type="submission" date="2020-01" db="EMBL/GenBank/DDBJ databases">
        <authorList>
            <consortium name="DOE Joint Genome Institute"/>
            <person name="Haridas S."/>
            <person name="Albert R."/>
            <person name="Binder M."/>
            <person name="Bloem J."/>
            <person name="Labutti K."/>
            <person name="Salamov A."/>
            <person name="Andreopoulos B."/>
            <person name="Baker S.E."/>
            <person name="Barry K."/>
            <person name="Bills G."/>
            <person name="Bluhm B.H."/>
            <person name="Cannon C."/>
            <person name="Castanera R."/>
            <person name="Culley D.E."/>
            <person name="Daum C."/>
            <person name="Ezra D."/>
            <person name="Gonzalez J.B."/>
            <person name="Henrissat B."/>
            <person name="Kuo A."/>
            <person name="Liang C."/>
            <person name="Lipzen A."/>
            <person name="Lutzoni F."/>
            <person name="Magnuson J."/>
            <person name="Mondo S."/>
            <person name="Nolan M."/>
            <person name="Ohm R."/>
            <person name="Pangilinan J."/>
            <person name="Park H.-J."/>
            <person name="Ramirez L."/>
            <person name="Alfaro M."/>
            <person name="Sun H."/>
            <person name="Tritt A."/>
            <person name="Yoshinaga Y."/>
            <person name="Zwiers L.-H."/>
            <person name="Turgeon B.G."/>
            <person name="Goodwin S.B."/>
            <person name="Spatafora J.W."/>
            <person name="Crous P.W."/>
            <person name="Grigoriev I.V."/>
        </authorList>
    </citation>
    <scope>NUCLEOTIDE SEQUENCE</scope>
    <source>
        <strain evidence="9 11">CBS 781.70</strain>
    </source>
</reference>
<dbReference type="GO" id="GO:0004523">
    <property type="term" value="F:RNA-DNA hybrid ribonuclease activity"/>
    <property type="evidence" value="ECO:0007669"/>
    <property type="project" value="UniProtKB-EC"/>
</dbReference>
<keyword evidence="6" id="KW-0255">Endonuclease</keyword>
<keyword evidence="5" id="KW-0479">Metal-binding</keyword>
<dbReference type="GO" id="GO:0003676">
    <property type="term" value="F:nucleic acid binding"/>
    <property type="evidence" value="ECO:0007669"/>
    <property type="project" value="InterPro"/>
</dbReference>
<dbReference type="RefSeq" id="XP_033532063.1">
    <property type="nucleotide sequence ID" value="XM_033677162.1"/>
</dbReference>
<evidence type="ECO:0000313" key="11">
    <source>
        <dbReference type="RefSeq" id="XP_033532063.1"/>
    </source>
</evidence>
<dbReference type="GO" id="GO:0046872">
    <property type="term" value="F:metal ion binding"/>
    <property type="evidence" value="ECO:0007669"/>
    <property type="project" value="UniProtKB-KW"/>
</dbReference>
<organism evidence="9">
    <name type="scientific">Eremomyces bilateralis CBS 781.70</name>
    <dbReference type="NCBI Taxonomy" id="1392243"/>
    <lineage>
        <taxon>Eukaryota</taxon>
        <taxon>Fungi</taxon>
        <taxon>Dikarya</taxon>
        <taxon>Ascomycota</taxon>
        <taxon>Pezizomycotina</taxon>
        <taxon>Dothideomycetes</taxon>
        <taxon>Dothideomycetes incertae sedis</taxon>
        <taxon>Eremomycetales</taxon>
        <taxon>Eremomycetaceae</taxon>
        <taxon>Eremomyces</taxon>
    </lineage>
</organism>
<keyword evidence="10" id="KW-1185">Reference proteome</keyword>
<comment type="similarity">
    <text evidence="2">Belongs to the RNase H family.</text>
</comment>
<keyword evidence="4" id="KW-0540">Nuclease</keyword>
<sequence>MSSRDPPPRTDKPSIVVHIDGACRNNGKLGAQAAYGIYFGPGSSYNTCDVIPPTIPLTSSRAEIEALVQARELVSDIAKADPSIDRVIFVSDSDYLVKSINSYMDHWATNGGLTVQGNLVKHFAALKGLHEDFESLADRGISYDLFQQPRRLIVDADDLANKALD</sequence>
<evidence type="ECO:0000313" key="9">
    <source>
        <dbReference type="EMBL" id="KAF1810432.1"/>
    </source>
</evidence>
<dbReference type="InterPro" id="IPR002156">
    <property type="entry name" value="RNaseH_domain"/>
</dbReference>
<dbReference type="GO" id="GO:0043137">
    <property type="term" value="P:DNA replication, removal of RNA primer"/>
    <property type="evidence" value="ECO:0007669"/>
    <property type="project" value="TreeGrafter"/>
</dbReference>
<dbReference type="EMBL" id="ML975166">
    <property type="protein sequence ID" value="KAF1810432.1"/>
    <property type="molecule type" value="Genomic_DNA"/>
</dbReference>
<accession>A0A6G1FXJ5</accession>
<dbReference type="GeneID" id="54417732"/>
<dbReference type="AlphaFoldDB" id="A0A6G1FXJ5"/>
<dbReference type="InterPro" id="IPR036397">
    <property type="entry name" value="RNaseH_sf"/>
</dbReference>
<gene>
    <name evidence="9 11" type="ORF">P152DRAFT_421030</name>
</gene>
<reference evidence="11" key="3">
    <citation type="submission" date="2025-04" db="UniProtKB">
        <authorList>
            <consortium name="RefSeq"/>
        </authorList>
    </citation>
    <scope>IDENTIFICATION</scope>
    <source>
        <strain evidence="11">CBS 781.70</strain>
    </source>
</reference>
<dbReference type="Proteomes" id="UP000504638">
    <property type="component" value="Unplaced"/>
</dbReference>